<dbReference type="EMBL" id="JBHSZG010000002">
    <property type="protein sequence ID" value="MFC7137653.1"/>
    <property type="molecule type" value="Genomic_DNA"/>
</dbReference>
<organism evidence="2 3">
    <name type="scientific">Halobaculum litoreum</name>
    <dbReference type="NCBI Taxonomy" id="3031998"/>
    <lineage>
        <taxon>Archaea</taxon>
        <taxon>Methanobacteriati</taxon>
        <taxon>Methanobacteriota</taxon>
        <taxon>Stenosarchaea group</taxon>
        <taxon>Halobacteria</taxon>
        <taxon>Halobacteriales</taxon>
        <taxon>Haloferacaceae</taxon>
        <taxon>Halobaculum</taxon>
    </lineage>
</organism>
<reference evidence="2 3" key="1">
    <citation type="journal article" date="2019" name="Int. J. Syst. Evol. Microbiol.">
        <title>The Global Catalogue of Microorganisms (GCM) 10K type strain sequencing project: providing services to taxonomists for standard genome sequencing and annotation.</title>
        <authorList>
            <consortium name="The Broad Institute Genomics Platform"/>
            <consortium name="The Broad Institute Genome Sequencing Center for Infectious Disease"/>
            <person name="Wu L."/>
            <person name="Ma J."/>
        </authorList>
    </citation>
    <scope>NUCLEOTIDE SEQUENCE [LARGE SCALE GENOMIC DNA]</scope>
    <source>
        <strain evidence="2 3">DT92</strain>
    </source>
</reference>
<evidence type="ECO:0000313" key="2">
    <source>
        <dbReference type="EMBL" id="MFC7137653.1"/>
    </source>
</evidence>
<evidence type="ECO:0000256" key="1">
    <source>
        <dbReference type="SAM" id="MobiDB-lite"/>
    </source>
</evidence>
<gene>
    <name evidence="2" type="ORF">ACFQRB_16730</name>
</gene>
<sequence length="159" mass="16795">MSASADASAPLASANKSMGLATGGATDAGNFRENVREGYVPQPDALAYEGLVHDYQFPARGDTDAEGLFVPTCTQSVSSNPLTGGVERYLSIGLDSSLSAADFDRPALDLVAVLDASPVRCRVRSMSTTTTVRVRAVASTPTTAPPTPNWMRRRSRCVR</sequence>
<keyword evidence="3" id="KW-1185">Reference proteome</keyword>
<proteinExistence type="predicted"/>
<comment type="caution">
    <text evidence="2">The sequence shown here is derived from an EMBL/GenBank/DDBJ whole genome shotgun (WGS) entry which is preliminary data.</text>
</comment>
<dbReference type="Proteomes" id="UP001596368">
    <property type="component" value="Unassembled WGS sequence"/>
</dbReference>
<evidence type="ECO:0000313" key="3">
    <source>
        <dbReference type="Proteomes" id="UP001596368"/>
    </source>
</evidence>
<feature type="region of interest" description="Disordered" evidence="1">
    <location>
        <begin position="140"/>
        <end position="159"/>
    </location>
</feature>
<protein>
    <submittedName>
        <fullName evidence="2">Uncharacterized protein</fullName>
    </submittedName>
</protein>
<accession>A0ABD5XW10</accession>
<dbReference type="AlphaFoldDB" id="A0ABD5XW10"/>
<name>A0ABD5XW10_9EURY</name>